<keyword evidence="2" id="KW-1185">Reference proteome</keyword>
<organism evidence="1 2">
    <name type="scientific">Hypoxylon rubiginosum</name>
    <dbReference type="NCBI Taxonomy" id="110542"/>
    <lineage>
        <taxon>Eukaryota</taxon>
        <taxon>Fungi</taxon>
        <taxon>Dikarya</taxon>
        <taxon>Ascomycota</taxon>
        <taxon>Pezizomycotina</taxon>
        <taxon>Sordariomycetes</taxon>
        <taxon>Xylariomycetidae</taxon>
        <taxon>Xylariales</taxon>
        <taxon>Hypoxylaceae</taxon>
        <taxon>Hypoxylon</taxon>
    </lineage>
</organism>
<protein>
    <submittedName>
        <fullName evidence="1">Kinase-like domain-containing protein</fullName>
    </submittedName>
</protein>
<sequence length="798" mass="90469">MPISHRVHLQSDIVRDSKLETKIFSSYTQHIIYKAGPTARHRRLRKKERWVRDRLLGQGAYGTVYLERCEKGNNSIKLRAVKEVRKFIVAGEELDYTRELEAISKFSHPKYSHCFVRSDGWFETPELVYIVMEYFENGDLQKYLTQPLPEVEARTITLQILEGLTFMHDNGFVHRDLKPGNIMVVSTGPDWYVKIADFGISKRRQHDVTSLRTIHRGTLGYAAPEAIGCMPDNELQSYTSSVDMWSLGAVIYKILTNSTPFSNYFALLQYTMGELNFPTENLLERSVTDQVQQFIVALMSPDPIMRLDTAAANKHPWIVTPLPLVTQCVEVRETSTILAETTVASASWSSAPEQTRTRTVELVQEQEVKQVEQTEKATEVLTVKHVENIINTRSYSLCRAPFVHDCDDKPGETCGGSLSQDSPYVLDDVGSTRISPPKELRSSSRPALYTGENISGASFGAIYENTARSNSDIFPRSSQAGIDSEESNILYEIFGQHEGLMPRPQRPESPISQDVPLSPSRSSMVVDISSDYEDRIINESSSSSATEEEFEGASDMYDSFTDGEDGFDNDPAPLYNELQSYRNSWRILGDIPGGSKYHRQMRKRCVYCSIEHSIVYGMIEALECTHWACHYCLMERFALELVSGESVLQCCSQNITFQHLGRIIIDPAVNQLCYGGYFRENRKAGPEDDFLIFLSARGVFRDPWVIGMLEVLTSLRLSGTGVGTGAEDDKFPIRKLDHPIGYMEFKQMGPSDIRVKEEEDVITHLDGDPGRSERHGIPFIETWRWKNTVDPNSWLYLL</sequence>
<gene>
    <name evidence="1" type="ORF">F4821DRAFT_234741</name>
</gene>
<dbReference type="Proteomes" id="UP001497680">
    <property type="component" value="Unassembled WGS sequence"/>
</dbReference>
<evidence type="ECO:0000313" key="2">
    <source>
        <dbReference type="Proteomes" id="UP001497680"/>
    </source>
</evidence>
<proteinExistence type="predicted"/>
<evidence type="ECO:0000313" key="1">
    <source>
        <dbReference type="EMBL" id="KAI6088151.1"/>
    </source>
</evidence>
<dbReference type="EMBL" id="MU394303">
    <property type="protein sequence ID" value="KAI6088151.1"/>
    <property type="molecule type" value="Genomic_DNA"/>
</dbReference>
<comment type="caution">
    <text evidence="1">The sequence shown here is derived from an EMBL/GenBank/DDBJ whole genome shotgun (WGS) entry which is preliminary data.</text>
</comment>
<accession>A0ACC0D685</accession>
<reference evidence="1 2" key="1">
    <citation type="journal article" date="2022" name="New Phytol.">
        <title>Ecological generalism drives hyperdiversity of secondary metabolite gene clusters in xylarialean endophytes.</title>
        <authorList>
            <person name="Franco M.E.E."/>
            <person name="Wisecaver J.H."/>
            <person name="Arnold A.E."/>
            <person name="Ju Y.M."/>
            <person name="Slot J.C."/>
            <person name="Ahrendt S."/>
            <person name="Moore L.P."/>
            <person name="Eastman K.E."/>
            <person name="Scott K."/>
            <person name="Konkel Z."/>
            <person name="Mondo S.J."/>
            <person name="Kuo A."/>
            <person name="Hayes R.D."/>
            <person name="Haridas S."/>
            <person name="Andreopoulos B."/>
            <person name="Riley R."/>
            <person name="LaButti K."/>
            <person name="Pangilinan J."/>
            <person name="Lipzen A."/>
            <person name="Amirebrahimi M."/>
            <person name="Yan J."/>
            <person name="Adam C."/>
            <person name="Keymanesh K."/>
            <person name="Ng V."/>
            <person name="Louie K."/>
            <person name="Northen T."/>
            <person name="Drula E."/>
            <person name="Henrissat B."/>
            <person name="Hsieh H.M."/>
            <person name="Youens-Clark K."/>
            <person name="Lutzoni F."/>
            <person name="Miadlikowska J."/>
            <person name="Eastwood D.C."/>
            <person name="Hamelin R.C."/>
            <person name="Grigoriev I.V."/>
            <person name="U'Ren J.M."/>
        </authorList>
    </citation>
    <scope>NUCLEOTIDE SEQUENCE [LARGE SCALE GENOMIC DNA]</scope>
    <source>
        <strain evidence="1 2">ER1909</strain>
    </source>
</reference>
<name>A0ACC0D685_9PEZI</name>